<evidence type="ECO:0000313" key="2">
    <source>
        <dbReference type="Proteomes" id="UP000197138"/>
    </source>
</evidence>
<dbReference type="EMBL" id="MTKT01002881">
    <property type="protein sequence ID" value="OWM77074.1"/>
    <property type="molecule type" value="Genomic_DNA"/>
</dbReference>
<proteinExistence type="predicted"/>
<gene>
    <name evidence="1" type="ORF">CDL15_Pgr002598</name>
</gene>
<protein>
    <submittedName>
        <fullName evidence="1">Uncharacterized protein</fullName>
    </submittedName>
</protein>
<sequence length="74" mass="8234">MAAAAVSGEWLGTRALGMARCRVELVGLLRGGSRRARVDPSVPRPEQTRKCETMFGKKRVRPGKRETPRQARKT</sequence>
<dbReference type="Proteomes" id="UP000197138">
    <property type="component" value="Unassembled WGS sequence"/>
</dbReference>
<reference evidence="2" key="1">
    <citation type="journal article" date="2017" name="Plant J.">
        <title>The pomegranate (Punica granatum L.) genome and the genomics of punicalagin biosynthesis.</title>
        <authorList>
            <person name="Qin G."/>
            <person name="Xu C."/>
            <person name="Ming R."/>
            <person name="Tang H."/>
            <person name="Guyot R."/>
            <person name="Kramer E.M."/>
            <person name="Hu Y."/>
            <person name="Yi X."/>
            <person name="Qi Y."/>
            <person name="Xu X."/>
            <person name="Gao Z."/>
            <person name="Pan H."/>
            <person name="Jian J."/>
            <person name="Tian Y."/>
            <person name="Yue Z."/>
            <person name="Xu Y."/>
        </authorList>
    </citation>
    <scope>NUCLEOTIDE SEQUENCE [LARGE SCALE GENOMIC DNA]</scope>
    <source>
        <strain evidence="2">cv. Dabenzi</strain>
    </source>
</reference>
<evidence type="ECO:0000313" key="1">
    <source>
        <dbReference type="EMBL" id="OWM77074.1"/>
    </source>
</evidence>
<comment type="caution">
    <text evidence="1">The sequence shown here is derived from an EMBL/GenBank/DDBJ whole genome shotgun (WGS) entry which is preliminary data.</text>
</comment>
<dbReference type="AlphaFoldDB" id="A0A218WW96"/>
<name>A0A218WW96_PUNGR</name>
<organism evidence="1 2">
    <name type="scientific">Punica granatum</name>
    <name type="common">Pomegranate</name>
    <dbReference type="NCBI Taxonomy" id="22663"/>
    <lineage>
        <taxon>Eukaryota</taxon>
        <taxon>Viridiplantae</taxon>
        <taxon>Streptophyta</taxon>
        <taxon>Embryophyta</taxon>
        <taxon>Tracheophyta</taxon>
        <taxon>Spermatophyta</taxon>
        <taxon>Magnoliopsida</taxon>
        <taxon>eudicotyledons</taxon>
        <taxon>Gunneridae</taxon>
        <taxon>Pentapetalae</taxon>
        <taxon>rosids</taxon>
        <taxon>malvids</taxon>
        <taxon>Myrtales</taxon>
        <taxon>Lythraceae</taxon>
        <taxon>Punica</taxon>
    </lineage>
</organism>
<accession>A0A218WW96</accession>